<feature type="signal peptide" evidence="2">
    <location>
        <begin position="1"/>
        <end position="28"/>
    </location>
</feature>
<feature type="compositionally biased region" description="Basic and acidic residues" evidence="1">
    <location>
        <begin position="27"/>
        <end position="52"/>
    </location>
</feature>
<evidence type="ECO:0000313" key="3">
    <source>
        <dbReference type="EMBL" id="KAF6215885.1"/>
    </source>
</evidence>
<protein>
    <recommendedName>
        <fullName evidence="5">Secreted protein</fullName>
    </recommendedName>
</protein>
<proteinExistence type="predicted"/>
<evidence type="ECO:0000256" key="2">
    <source>
        <dbReference type="SAM" id="SignalP"/>
    </source>
</evidence>
<sequence>MKTFGIQVTLVVLLAVVAVLSSPLGGDGEKGKPEGHNHSGKVHTHEGTHEEEQKIVEAIQHREKREQNPWGRGGGCPPCACGGGGWGDSNPNRG</sequence>
<evidence type="ECO:0000256" key="1">
    <source>
        <dbReference type="SAM" id="MobiDB-lite"/>
    </source>
</evidence>
<evidence type="ECO:0000313" key="4">
    <source>
        <dbReference type="Proteomes" id="UP000466442"/>
    </source>
</evidence>
<dbReference type="AlphaFoldDB" id="A0A6A4KMJ0"/>
<dbReference type="Proteomes" id="UP000466442">
    <property type="component" value="Linkage Group LG1"/>
</dbReference>
<gene>
    <name evidence="3" type="ORF">GE061_000220</name>
</gene>
<evidence type="ECO:0008006" key="5">
    <source>
        <dbReference type="Google" id="ProtNLM"/>
    </source>
</evidence>
<keyword evidence="4" id="KW-1185">Reference proteome</keyword>
<keyword evidence="2" id="KW-0732">Signal</keyword>
<feature type="region of interest" description="Disordered" evidence="1">
    <location>
        <begin position="65"/>
        <end position="94"/>
    </location>
</feature>
<feature type="region of interest" description="Disordered" evidence="1">
    <location>
        <begin position="23"/>
        <end position="52"/>
    </location>
</feature>
<organism evidence="3 4">
    <name type="scientific">Apolygus lucorum</name>
    <name type="common">Small green plant bug</name>
    <name type="synonym">Lygocoris lucorum</name>
    <dbReference type="NCBI Taxonomy" id="248454"/>
    <lineage>
        <taxon>Eukaryota</taxon>
        <taxon>Metazoa</taxon>
        <taxon>Ecdysozoa</taxon>
        <taxon>Arthropoda</taxon>
        <taxon>Hexapoda</taxon>
        <taxon>Insecta</taxon>
        <taxon>Pterygota</taxon>
        <taxon>Neoptera</taxon>
        <taxon>Paraneoptera</taxon>
        <taxon>Hemiptera</taxon>
        <taxon>Heteroptera</taxon>
        <taxon>Panheteroptera</taxon>
        <taxon>Cimicomorpha</taxon>
        <taxon>Miridae</taxon>
        <taxon>Mirini</taxon>
        <taxon>Apolygus</taxon>
    </lineage>
</organism>
<accession>A0A6A4KMJ0</accession>
<feature type="compositionally biased region" description="Gly residues" evidence="1">
    <location>
        <begin position="71"/>
        <end position="87"/>
    </location>
</feature>
<feature type="chain" id="PRO_5043433817" description="Secreted protein" evidence="2">
    <location>
        <begin position="29"/>
        <end position="94"/>
    </location>
</feature>
<dbReference type="EMBL" id="WIXP02000001">
    <property type="protein sequence ID" value="KAF6215885.1"/>
    <property type="molecule type" value="Genomic_DNA"/>
</dbReference>
<name>A0A6A4KMJ0_APOLU</name>
<reference evidence="3" key="1">
    <citation type="journal article" date="2021" name="Mol. Ecol. Resour.">
        <title>Apolygus lucorum genome provides insights into omnivorousness and mesophyll feeding.</title>
        <authorList>
            <person name="Liu Y."/>
            <person name="Liu H."/>
            <person name="Wang H."/>
            <person name="Huang T."/>
            <person name="Liu B."/>
            <person name="Yang B."/>
            <person name="Yin L."/>
            <person name="Li B."/>
            <person name="Zhang Y."/>
            <person name="Zhang S."/>
            <person name="Jiang F."/>
            <person name="Zhang X."/>
            <person name="Ren Y."/>
            <person name="Wang B."/>
            <person name="Wang S."/>
            <person name="Lu Y."/>
            <person name="Wu K."/>
            <person name="Fan W."/>
            <person name="Wang G."/>
        </authorList>
    </citation>
    <scope>NUCLEOTIDE SEQUENCE</scope>
    <source>
        <strain evidence="3">12Hb</strain>
    </source>
</reference>
<comment type="caution">
    <text evidence="3">The sequence shown here is derived from an EMBL/GenBank/DDBJ whole genome shotgun (WGS) entry which is preliminary data.</text>
</comment>